<feature type="binding site" evidence="9">
    <location>
        <position position="42"/>
    </location>
    <ligand>
        <name>Zn(2+)</name>
        <dbReference type="ChEBI" id="CHEBI:29105"/>
    </ligand>
</feature>
<dbReference type="InterPro" id="IPR045066">
    <property type="entry name" value="Beta_CA_cladeB"/>
</dbReference>
<dbReference type="CDD" id="cd00884">
    <property type="entry name" value="beta_CA_cladeB"/>
    <property type="match status" value="1"/>
</dbReference>
<dbReference type="PANTHER" id="PTHR11002:SF76">
    <property type="entry name" value="CARBONIC ANHYDRASE"/>
    <property type="match status" value="1"/>
</dbReference>
<keyword evidence="6" id="KW-0456">Lyase</keyword>
<name>A0A8D5JMH0_9PROT</name>
<dbReference type="EMBL" id="AP024110">
    <property type="protein sequence ID" value="BCM25855.1"/>
    <property type="molecule type" value="Genomic_DNA"/>
</dbReference>
<evidence type="ECO:0000256" key="1">
    <source>
        <dbReference type="ARBA" id="ARBA00006217"/>
    </source>
</evidence>
<comment type="similarity">
    <text evidence="1">Belongs to the beta-class carbonic anhydrase family.</text>
</comment>
<dbReference type="FunFam" id="3.40.1050.10:FF:000003">
    <property type="entry name" value="Carbonic anhydrase"/>
    <property type="match status" value="1"/>
</dbReference>
<organism evidence="10 11">
    <name type="scientific">Methyloradius palustris</name>
    <dbReference type="NCBI Taxonomy" id="2778876"/>
    <lineage>
        <taxon>Bacteria</taxon>
        <taxon>Pseudomonadati</taxon>
        <taxon>Pseudomonadota</taxon>
        <taxon>Betaproteobacteria</taxon>
        <taxon>Nitrosomonadales</taxon>
        <taxon>Methylophilaceae</taxon>
        <taxon>Methyloradius</taxon>
    </lineage>
</organism>
<dbReference type="AlphaFoldDB" id="A0A8D5JMH0"/>
<feature type="binding site" evidence="9">
    <location>
        <position position="40"/>
    </location>
    <ligand>
        <name>Zn(2+)</name>
        <dbReference type="ChEBI" id="CHEBI:29105"/>
    </ligand>
</feature>
<feature type="binding site" evidence="9">
    <location>
        <position position="101"/>
    </location>
    <ligand>
        <name>Zn(2+)</name>
        <dbReference type="ChEBI" id="CHEBI:29105"/>
    </ligand>
</feature>
<dbReference type="InterPro" id="IPR001765">
    <property type="entry name" value="Carbonic_anhydrase"/>
</dbReference>
<dbReference type="EC" id="4.2.1.1" evidence="2"/>
<evidence type="ECO:0000256" key="9">
    <source>
        <dbReference type="PIRSR" id="PIRSR601765-1"/>
    </source>
</evidence>
<dbReference type="RefSeq" id="WP_221763900.1">
    <property type="nucleotide sequence ID" value="NZ_AP024110.1"/>
</dbReference>
<dbReference type="GO" id="GO:0004089">
    <property type="term" value="F:carbonate dehydratase activity"/>
    <property type="evidence" value="ECO:0007669"/>
    <property type="project" value="UniProtKB-EC"/>
</dbReference>
<evidence type="ECO:0000256" key="4">
    <source>
        <dbReference type="ARBA" id="ARBA00022723"/>
    </source>
</evidence>
<sequence>MIEKFIEGYKRFHDSYFANDSELFAELAQGQKPSTLVIACSDSRADPAIVLDSKPGDLFVVRNVANLVPPYEKGGGYHGVSAALEFGVCALNVEHIIVLGHRQCGGIKALFEGIPDDMQGEFIMPWVSMAKRAADRVHADHTHTWETDKLCACEMGGIIVSMENLQTFPWIKSRLKEGTLQLHGWYFDIVSGEMSAYDTESLKFVPLA</sequence>
<dbReference type="Proteomes" id="UP000826722">
    <property type="component" value="Chromosome"/>
</dbReference>
<dbReference type="SUPFAM" id="SSF53056">
    <property type="entry name" value="beta-carbonic anhydrase, cab"/>
    <property type="match status" value="1"/>
</dbReference>
<dbReference type="GO" id="GO:0008270">
    <property type="term" value="F:zinc ion binding"/>
    <property type="evidence" value="ECO:0007669"/>
    <property type="project" value="InterPro"/>
</dbReference>
<evidence type="ECO:0000256" key="2">
    <source>
        <dbReference type="ARBA" id="ARBA00012925"/>
    </source>
</evidence>
<evidence type="ECO:0000256" key="7">
    <source>
        <dbReference type="ARBA" id="ARBA00031969"/>
    </source>
</evidence>
<evidence type="ECO:0000256" key="8">
    <source>
        <dbReference type="ARBA" id="ARBA00048348"/>
    </source>
</evidence>
<protein>
    <recommendedName>
        <fullName evidence="3">Carbonic anhydrase</fullName>
        <ecNumber evidence="2">4.2.1.1</ecNumber>
    </recommendedName>
    <alternativeName>
        <fullName evidence="7">Carbonate dehydratase</fullName>
    </alternativeName>
</protein>
<dbReference type="PANTHER" id="PTHR11002">
    <property type="entry name" value="CARBONIC ANHYDRASE"/>
    <property type="match status" value="1"/>
</dbReference>
<reference evidence="10" key="1">
    <citation type="journal article" date="2021" name="Arch. Microbiol.">
        <title>Methyloradius palustris gen. nov., sp. nov., a methanol-oxidizing bacterium isolated from snow.</title>
        <authorList>
            <person name="Miyadera T."/>
            <person name="Kojima H."/>
            <person name="Fukui M."/>
        </authorList>
    </citation>
    <scope>NUCLEOTIDE SEQUENCE</scope>
    <source>
        <strain evidence="10">Zm11</strain>
    </source>
</reference>
<evidence type="ECO:0000256" key="6">
    <source>
        <dbReference type="ARBA" id="ARBA00023239"/>
    </source>
</evidence>
<dbReference type="KEGG" id="mpau:ZMTM_21140"/>
<gene>
    <name evidence="10" type="primary">can-2</name>
    <name evidence="10" type="ORF">ZMTM_21140</name>
</gene>
<dbReference type="InterPro" id="IPR036874">
    <property type="entry name" value="Carbonic_anhydrase_sf"/>
</dbReference>
<dbReference type="Gene3D" id="3.40.1050.10">
    <property type="entry name" value="Carbonic anhydrase"/>
    <property type="match status" value="1"/>
</dbReference>
<keyword evidence="5 9" id="KW-0862">Zinc</keyword>
<evidence type="ECO:0000313" key="11">
    <source>
        <dbReference type="Proteomes" id="UP000826722"/>
    </source>
</evidence>
<evidence type="ECO:0000256" key="5">
    <source>
        <dbReference type="ARBA" id="ARBA00022833"/>
    </source>
</evidence>
<comment type="cofactor">
    <cofactor evidence="9">
        <name>Zn(2+)</name>
        <dbReference type="ChEBI" id="CHEBI:29105"/>
    </cofactor>
    <text evidence="9">Binds 1 zinc ion per subunit.</text>
</comment>
<evidence type="ECO:0000313" key="10">
    <source>
        <dbReference type="EMBL" id="BCM25855.1"/>
    </source>
</evidence>
<dbReference type="SMART" id="SM00947">
    <property type="entry name" value="Pro_CA"/>
    <property type="match status" value="1"/>
</dbReference>
<keyword evidence="4 9" id="KW-0479">Metal-binding</keyword>
<proteinExistence type="inferred from homology"/>
<dbReference type="Pfam" id="PF00484">
    <property type="entry name" value="Pro_CA"/>
    <property type="match status" value="1"/>
</dbReference>
<accession>A0A8D5JMH0</accession>
<keyword evidence="11" id="KW-1185">Reference proteome</keyword>
<comment type="catalytic activity">
    <reaction evidence="8">
        <text>hydrogencarbonate + H(+) = CO2 + H2O</text>
        <dbReference type="Rhea" id="RHEA:10748"/>
        <dbReference type="ChEBI" id="CHEBI:15377"/>
        <dbReference type="ChEBI" id="CHEBI:15378"/>
        <dbReference type="ChEBI" id="CHEBI:16526"/>
        <dbReference type="ChEBI" id="CHEBI:17544"/>
        <dbReference type="EC" id="4.2.1.1"/>
    </reaction>
</comment>
<evidence type="ECO:0000256" key="3">
    <source>
        <dbReference type="ARBA" id="ARBA00014628"/>
    </source>
</evidence>
<feature type="binding site" evidence="9">
    <location>
        <position position="104"/>
    </location>
    <ligand>
        <name>Zn(2+)</name>
        <dbReference type="ChEBI" id="CHEBI:29105"/>
    </ligand>
</feature>